<dbReference type="Gene3D" id="3.40.30.10">
    <property type="entry name" value="Glutaredoxin"/>
    <property type="match status" value="1"/>
</dbReference>
<protein>
    <submittedName>
        <fullName evidence="2">Uncharacterized protein</fullName>
    </submittedName>
</protein>
<name>B8C517_THAPS</name>
<dbReference type="InterPro" id="IPR036249">
    <property type="entry name" value="Thioredoxin-like_sf"/>
</dbReference>
<dbReference type="Proteomes" id="UP000001449">
    <property type="component" value="Chromosome 6"/>
</dbReference>
<dbReference type="eggNOG" id="ENOG502S8GJ">
    <property type="taxonomic scope" value="Eukaryota"/>
</dbReference>
<feature type="signal peptide" evidence="1">
    <location>
        <begin position="1"/>
        <end position="17"/>
    </location>
</feature>
<reference evidence="2 3" key="2">
    <citation type="journal article" date="2008" name="Nature">
        <title>The Phaeodactylum genome reveals the evolutionary history of diatom genomes.</title>
        <authorList>
            <person name="Bowler C."/>
            <person name="Allen A.E."/>
            <person name="Badger J.H."/>
            <person name="Grimwood J."/>
            <person name="Jabbari K."/>
            <person name="Kuo A."/>
            <person name="Maheswari U."/>
            <person name="Martens C."/>
            <person name="Maumus F."/>
            <person name="Otillar R.P."/>
            <person name="Rayko E."/>
            <person name="Salamov A."/>
            <person name="Vandepoele K."/>
            <person name="Beszteri B."/>
            <person name="Gruber A."/>
            <person name="Heijde M."/>
            <person name="Katinka M."/>
            <person name="Mock T."/>
            <person name="Valentin K."/>
            <person name="Verret F."/>
            <person name="Berges J.A."/>
            <person name="Brownlee C."/>
            <person name="Cadoret J.P."/>
            <person name="Chiovitti A."/>
            <person name="Choi C.J."/>
            <person name="Coesel S."/>
            <person name="De Martino A."/>
            <person name="Detter J.C."/>
            <person name="Durkin C."/>
            <person name="Falciatore A."/>
            <person name="Fournet J."/>
            <person name="Haruta M."/>
            <person name="Huysman M.J."/>
            <person name="Jenkins B.D."/>
            <person name="Jiroutova K."/>
            <person name="Jorgensen R.E."/>
            <person name="Joubert Y."/>
            <person name="Kaplan A."/>
            <person name="Kroger N."/>
            <person name="Kroth P.G."/>
            <person name="La Roche J."/>
            <person name="Lindquist E."/>
            <person name="Lommer M."/>
            <person name="Martin-Jezequel V."/>
            <person name="Lopez P.J."/>
            <person name="Lucas S."/>
            <person name="Mangogna M."/>
            <person name="McGinnis K."/>
            <person name="Medlin L.K."/>
            <person name="Montsant A."/>
            <person name="Oudot-Le Secq M.P."/>
            <person name="Napoli C."/>
            <person name="Obornik M."/>
            <person name="Parker M.S."/>
            <person name="Petit J.L."/>
            <person name="Porcel B.M."/>
            <person name="Poulsen N."/>
            <person name="Robison M."/>
            <person name="Rychlewski L."/>
            <person name="Rynearson T.A."/>
            <person name="Schmutz J."/>
            <person name="Shapiro H."/>
            <person name="Siaut M."/>
            <person name="Stanley M."/>
            <person name="Sussman M.R."/>
            <person name="Taylor A.R."/>
            <person name="Vardi A."/>
            <person name="von Dassow P."/>
            <person name="Vyverman W."/>
            <person name="Willis A."/>
            <person name="Wyrwicz L.S."/>
            <person name="Rokhsar D.S."/>
            <person name="Weissenbach J."/>
            <person name="Armbrust E.V."/>
            <person name="Green B.R."/>
            <person name="Van de Peer Y."/>
            <person name="Grigoriev I.V."/>
        </authorList>
    </citation>
    <scope>NUCLEOTIDE SEQUENCE [LARGE SCALE GENOMIC DNA]</scope>
    <source>
        <strain evidence="2 3">CCMP1335</strain>
    </source>
</reference>
<sequence length="219" mass="23149">MKTSILATALLSSSALAFQSPSTSNSINGRTTNLSMAKEEASPVAPTASINTVIKVAANGMSLLRPIFAVEANIQASLLATLTNLDKDAVASDLRGQIVAAKKEKKALIYTYGLSPFSSSAIELLDSIGYQYTNIELGLEWFLLGPSESEIRMLLSQEVNDGATSLPKIFIGEECIGGYKELCAIVESGEVDALMKKGGVAKQGSGDKKMNGFLNGLFM</sequence>
<accession>B8C517</accession>
<dbReference type="GeneID" id="7448390"/>
<keyword evidence="1" id="KW-0732">Signal</keyword>
<dbReference type="InParanoid" id="B8C517"/>
<dbReference type="PaxDb" id="35128-Thaps5920"/>
<dbReference type="SUPFAM" id="SSF52833">
    <property type="entry name" value="Thioredoxin-like"/>
    <property type="match status" value="1"/>
</dbReference>
<dbReference type="PROSITE" id="PS51354">
    <property type="entry name" value="GLUTAREDOXIN_2"/>
    <property type="match status" value="1"/>
</dbReference>
<dbReference type="KEGG" id="tps:THAPSDRAFT_270299"/>
<gene>
    <name evidence="2" type="ORF">THAPSDRAFT_270299</name>
</gene>
<feature type="chain" id="PRO_5002869731" evidence="1">
    <location>
        <begin position="18"/>
        <end position="219"/>
    </location>
</feature>
<dbReference type="AlphaFoldDB" id="B8C517"/>
<evidence type="ECO:0000313" key="2">
    <source>
        <dbReference type="EMBL" id="EED91040.1"/>
    </source>
</evidence>
<dbReference type="HOGENOM" id="CLU_118331_0_0_1"/>
<proteinExistence type="predicted"/>
<dbReference type="RefSeq" id="XP_002290933.1">
    <property type="nucleotide sequence ID" value="XM_002290897.1"/>
</dbReference>
<dbReference type="EMBL" id="CM000643">
    <property type="protein sequence ID" value="EED91040.1"/>
    <property type="molecule type" value="Genomic_DNA"/>
</dbReference>
<keyword evidence="3" id="KW-1185">Reference proteome</keyword>
<organism evidence="2 3">
    <name type="scientific">Thalassiosira pseudonana</name>
    <name type="common">Marine diatom</name>
    <name type="synonym">Cyclotella nana</name>
    <dbReference type="NCBI Taxonomy" id="35128"/>
    <lineage>
        <taxon>Eukaryota</taxon>
        <taxon>Sar</taxon>
        <taxon>Stramenopiles</taxon>
        <taxon>Ochrophyta</taxon>
        <taxon>Bacillariophyta</taxon>
        <taxon>Coscinodiscophyceae</taxon>
        <taxon>Thalassiosirophycidae</taxon>
        <taxon>Thalassiosirales</taxon>
        <taxon>Thalassiosiraceae</taxon>
        <taxon>Thalassiosira</taxon>
    </lineage>
</organism>
<evidence type="ECO:0000256" key="1">
    <source>
        <dbReference type="SAM" id="SignalP"/>
    </source>
</evidence>
<evidence type="ECO:0000313" key="3">
    <source>
        <dbReference type="Proteomes" id="UP000001449"/>
    </source>
</evidence>
<reference evidence="2 3" key="1">
    <citation type="journal article" date="2004" name="Science">
        <title>The genome of the diatom Thalassiosira pseudonana: ecology, evolution, and metabolism.</title>
        <authorList>
            <person name="Armbrust E.V."/>
            <person name="Berges J.A."/>
            <person name="Bowler C."/>
            <person name="Green B.R."/>
            <person name="Martinez D."/>
            <person name="Putnam N.H."/>
            <person name="Zhou S."/>
            <person name="Allen A.E."/>
            <person name="Apt K.E."/>
            <person name="Bechner M."/>
            <person name="Brzezinski M.A."/>
            <person name="Chaal B.K."/>
            <person name="Chiovitti A."/>
            <person name="Davis A.K."/>
            <person name="Demarest M.S."/>
            <person name="Detter J.C."/>
            <person name="Glavina T."/>
            <person name="Goodstein D."/>
            <person name="Hadi M.Z."/>
            <person name="Hellsten U."/>
            <person name="Hildebrand M."/>
            <person name="Jenkins B.D."/>
            <person name="Jurka J."/>
            <person name="Kapitonov V.V."/>
            <person name="Kroger N."/>
            <person name="Lau W.W."/>
            <person name="Lane T.W."/>
            <person name="Larimer F.W."/>
            <person name="Lippmeier J.C."/>
            <person name="Lucas S."/>
            <person name="Medina M."/>
            <person name="Montsant A."/>
            <person name="Obornik M."/>
            <person name="Parker M.S."/>
            <person name="Palenik B."/>
            <person name="Pazour G.J."/>
            <person name="Richardson P.M."/>
            <person name="Rynearson T.A."/>
            <person name="Saito M.A."/>
            <person name="Schwartz D.C."/>
            <person name="Thamatrakoln K."/>
            <person name="Valentin K."/>
            <person name="Vardi A."/>
            <person name="Wilkerson F.P."/>
            <person name="Rokhsar D.S."/>
        </authorList>
    </citation>
    <scope>NUCLEOTIDE SEQUENCE [LARGE SCALE GENOMIC DNA]</scope>
    <source>
        <strain evidence="2 3">CCMP1335</strain>
    </source>
</reference>